<comment type="caution">
    <text evidence="1">The sequence shown here is derived from an EMBL/GenBank/DDBJ whole genome shotgun (WGS) entry which is preliminary data.</text>
</comment>
<protein>
    <submittedName>
        <fullName evidence="1">Uncharacterized protein</fullName>
    </submittedName>
</protein>
<reference evidence="1" key="1">
    <citation type="journal article" date="2021" name="Front. Microbiol.">
        <title>Comprehensive Comparative Genomics and Phenotyping of Methylobacterium Species.</title>
        <authorList>
            <person name="Alessa O."/>
            <person name="Ogura Y."/>
            <person name="Fujitani Y."/>
            <person name="Takami H."/>
            <person name="Hayashi T."/>
            <person name="Sahin N."/>
            <person name="Tani A."/>
        </authorList>
    </citation>
    <scope>NUCLEOTIDE SEQUENCE</scope>
    <source>
        <strain evidence="1">NBRC 15686</strain>
    </source>
</reference>
<reference evidence="1" key="2">
    <citation type="submission" date="2021-08" db="EMBL/GenBank/DDBJ databases">
        <authorList>
            <person name="Tani A."/>
            <person name="Ola A."/>
            <person name="Ogura Y."/>
            <person name="Katsura K."/>
            <person name="Hayashi T."/>
        </authorList>
    </citation>
    <scope>NUCLEOTIDE SEQUENCE</scope>
    <source>
        <strain evidence="1">NBRC 15686</strain>
    </source>
</reference>
<sequence>MVALTFPKSSTPGSVPGEGAGRLVNCYWSLDGDRPRLGPVPGLVPFGAVAAGPRGFLLVGSLLYVAVKDALYTVNAAGVATLVGILSGSGPVTMARNNRSPSPDIVIVTEDGPFIATTGGVSDYPDPDVNTPTSVAFLDGYFLFSYGDGTIRASGLNTTELNDQSFTKAESKPDGLIRGITKNGQYIALGPTSTEFYSNAGTQPFPLARAEVSDTGLFGRWAVAGFEDGWDRPWFSVASDRTVCRWDGYTPTRVSTREVERSIASITDPDSLRMCVYGFGGNAVVSLSGPDFTWEYHVTAGRWFERESYGADRWRGERSVNAFNRWLVGDLRSTSIMAVSETARREGPDPLVCTMEAIGPTFPQGARLNDMRVEITTGQGRAEGLDPIETDPVALISWSLDGGGTFGNPVERSLGKQGEFGRTVRVGSLGRARGAGVRVRIEVSDPVPFSLYADDVGRLGMRKG</sequence>
<dbReference type="EMBL" id="BPRC01000001">
    <property type="protein sequence ID" value="GJE63753.1"/>
    <property type="molecule type" value="Genomic_DNA"/>
</dbReference>
<organism evidence="1 2">
    <name type="scientific">Methylorubrum aminovorans</name>
    <dbReference type="NCBI Taxonomy" id="269069"/>
    <lineage>
        <taxon>Bacteria</taxon>
        <taxon>Pseudomonadati</taxon>
        <taxon>Pseudomonadota</taxon>
        <taxon>Alphaproteobacteria</taxon>
        <taxon>Hyphomicrobiales</taxon>
        <taxon>Methylobacteriaceae</taxon>
        <taxon>Methylorubrum</taxon>
    </lineage>
</organism>
<evidence type="ECO:0000313" key="1">
    <source>
        <dbReference type="EMBL" id="GJE63753.1"/>
    </source>
</evidence>
<dbReference type="RefSeq" id="WP_238222766.1">
    <property type="nucleotide sequence ID" value="NZ_BAAADH010000001.1"/>
</dbReference>
<evidence type="ECO:0000313" key="2">
    <source>
        <dbReference type="Proteomes" id="UP001055039"/>
    </source>
</evidence>
<accession>A0ABQ4U9Q5</accession>
<keyword evidence="2" id="KW-1185">Reference proteome</keyword>
<proteinExistence type="predicted"/>
<dbReference type="Proteomes" id="UP001055039">
    <property type="component" value="Unassembled WGS sequence"/>
</dbReference>
<name>A0ABQ4U9Q5_9HYPH</name>
<gene>
    <name evidence="1" type="ORF">LNAOJCKE_0951</name>
</gene>